<evidence type="ECO:0000313" key="13">
    <source>
        <dbReference type="Proteomes" id="UP001300692"/>
    </source>
</evidence>
<protein>
    <submittedName>
        <fullName evidence="12">Cation diffusion facilitator family transporter</fullName>
    </submittedName>
</protein>
<dbReference type="InterPro" id="IPR058533">
    <property type="entry name" value="Cation_efflux_TM"/>
</dbReference>
<dbReference type="NCBIfam" id="TIGR01297">
    <property type="entry name" value="CDF"/>
    <property type="match status" value="1"/>
</dbReference>
<evidence type="ECO:0000259" key="10">
    <source>
        <dbReference type="Pfam" id="PF01545"/>
    </source>
</evidence>
<keyword evidence="7" id="KW-0406">Ion transport</keyword>
<evidence type="ECO:0000256" key="2">
    <source>
        <dbReference type="ARBA" id="ARBA00008873"/>
    </source>
</evidence>
<keyword evidence="13" id="KW-1185">Reference proteome</keyword>
<dbReference type="Pfam" id="PF01545">
    <property type="entry name" value="Cation_efflux"/>
    <property type="match status" value="1"/>
</dbReference>
<feature type="domain" description="Cation efflux protein transmembrane" evidence="10">
    <location>
        <begin position="19"/>
        <end position="207"/>
    </location>
</feature>
<evidence type="ECO:0000256" key="5">
    <source>
        <dbReference type="ARBA" id="ARBA00022906"/>
    </source>
</evidence>
<keyword evidence="3" id="KW-0813">Transport</keyword>
<feature type="transmembrane region" description="Helical" evidence="9">
    <location>
        <begin position="182"/>
        <end position="200"/>
    </location>
</feature>
<name>A0ABT3CPK8_9BACT</name>
<keyword evidence="8 9" id="KW-0472">Membrane</keyword>
<feature type="transmembrane region" description="Helical" evidence="9">
    <location>
        <begin position="119"/>
        <end position="137"/>
    </location>
</feature>
<dbReference type="InterPro" id="IPR027469">
    <property type="entry name" value="Cation_efflux_TMD_sf"/>
</dbReference>
<evidence type="ECO:0000256" key="6">
    <source>
        <dbReference type="ARBA" id="ARBA00022989"/>
    </source>
</evidence>
<comment type="similarity">
    <text evidence="2">Belongs to the cation diffusion facilitator (CDF) transporter (TC 2.A.4) family. SLC30A subfamily.</text>
</comment>
<reference evidence="12 13" key="1">
    <citation type="submission" date="2022-10" db="EMBL/GenBank/DDBJ databases">
        <title>Comparative genomics and taxonomic characterization of three novel marine species of genus Reichenbachiella exhibiting antioxidant and polysaccharide degradation activities.</title>
        <authorList>
            <person name="Muhammad N."/>
            <person name="Lee Y.-J."/>
            <person name="Ko J."/>
            <person name="Kim S.-G."/>
        </authorList>
    </citation>
    <scope>NUCLEOTIDE SEQUENCE [LARGE SCALE GENOMIC DNA]</scope>
    <source>
        <strain evidence="12 13">ABR2-5</strain>
    </source>
</reference>
<keyword evidence="5" id="KW-0864">Zinc transport</keyword>
<comment type="caution">
    <text evidence="12">The sequence shown here is derived from an EMBL/GenBank/DDBJ whole genome shotgun (WGS) entry which is preliminary data.</text>
</comment>
<dbReference type="InterPro" id="IPR002524">
    <property type="entry name" value="Cation_efflux"/>
</dbReference>
<feature type="transmembrane region" description="Helical" evidence="9">
    <location>
        <begin position="158"/>
        <end position="176"/>
    </location>
</feature>
<evidence type="ECO:0000256" key="7">
    <source>
        <dbReference type="ARBA" id="ARBA00023065"/>
    </source>
</evidence>
<evidence type="ECO:0000256" key="8">
    <source>
        <dbReference type="ARBA" id="ARBA00023136"/>
    </source>
</evidence>
<feature type="transmembrane region" description="Helical" evidence="9">
    <location>
        <begin position="85"/>
        <end position="107"/>
    </location>
</feature>
<gene>
    <name evidence="12" type="ORF">N7U62_03175</name>
</gene>
<dbReference type="SUPFAM" id="SSF160240">
    <property type="entry name" value="Cation efflux protein cytoplasmic domain-like"/>
    <property type="match status" value="1"/>
</dbReference>
<feature type="transmembrane region" description="Helical" evidence="9">
    <location>
        <begin position="21"/>
        <end position="38"/>
    </location>
</feature>
<dbReference type="PANTHER" id="PTHR11562:SF17">
    <property type="entry name" value="RE54080P-RELATED"/>
    <property type="match status" value="1"/>
</dbReference>
<proteinExistence type="inferred from homology"/>
<dbReference type="Pfam" id="PF16916">
    <property type="entry name" value="ZT_dimer"/>
    <property type="match status" value="1"/>
</dbReference>
<organism evidence="12 13">
    <name type="scientific">Reichenbachiella ulvae</name>
    <dbReference type="NCBI Taxonomy" id="2980104"/>
    <lineage>
        <taxon>Bacteria</taxon>
        <taxon>Pseudomonadati</taxon>
        <taxon>Bacteroidota</taxon>
        <taxon>Cytophagia</taxon>
        <taxon>Cytophagales</taxon>
        <taxon>Reichenbachiellaceae</taxon>
        <taxon>Reichenbachiella</taxon>
    </lineage>
</organism>
<dbReference type="Gene3D" id="3.30.70.1350">
    <property type="entry name" value="Cation efflux protein, cytoplasmic domain"/>
    <property type="match status" value="1"/>
</dbReference>
<dbReference type="InterPro" id="IPR027470">
    <property type="entry name" value="Cation_efflux_CTD"/>
</dbReference>
<dbReference type="InterPro" id="IPR036837">
    <property type="entry name" value="Cation_efflux_CTD_sf"/>
</dbReference>
<keyword evidence="4 9" id="KW-0812">Transmembrane</keyword>
<dbReference type="SUPFAM" id="SSF161111">
    <property type="entry name" value="Cation efflux protein transmembrane domain-like"/>
    <property type="match status" value="1"/>
</dbReference>
<dbReference type="EMBL" id="JAOYOD010000001">
    <property type="protein sequence ID" value="MCV9385645.1"/>
    <property type="molecule type" value="Genomic_DNA"/>
</dbReference>
<dbReference type="InterPro" id="IPR050681">
    <property type="entry name" value="CDF/SLC30A"/>
</dbReference>
<evidence type="ECO:0000313" key="12">
    <source>
        <dbReference type="EMBL" id="MCV9385645.1"/>
    </source>
</evidence>
<dbReference type="RefSeq" id="WP_264136430.1">
    <property type="nucleotide sequence ID" value="NZ_JAOYOD010000001.1"/>
</dbReference>
<keyword evidence="5" id="KW-0862">Zinc</keyword>
<dbReference type="Proteomes" id="UP001300692">
    <property type="component" value="Unassembled WGS sequence"/>
</dbReference>
<evidence type="ECO:0000256" key="1">
    <source>
        <dbReference type="ARBA" id="ARBA00004141"/>
    </source>
</evidence>
<keyword evidence="6 9" id="KW-1133">Transmembrane helix</keyword>
<evidence type="ECO:0000256" key="4">
    <source>
        <dbReference type="ARBA" id="ARBA00022692"/>
    </source>
</evidence>
<dbReference type="PANTHER" id="PTHR11562">
    <property type="entry name" value="CATION EFFLUX PROTEIN/ ZINC TRANSPORTER"/>
    <property type="match status" value="1"/>
</dbReference>
<dbReference type="Gene3D" id="1.20.1510.10">
    <property type="entry name" value="Cation efflux protein transmembrane domain"/>
    <property type="match status" value="1"/>
</dbReference>
<evidence type="ECO:0000256" key="9">
    <source>
        <dbReference type="SAM" id="Phobius"/>
    </source>
</evidence>
<evidence type="ECO:0000259" key="11">
    <source>
        <dbReference type="Pfam" id="PF16916"/>
    </source>
</evidence>
<accession>A0ABT3CPK8</accession>
<sequence>MHNHSHNHTHDHQDIKNIKTAFFLNFGFTILEFVGGFYVNSVAIISDAIHDLGDSLSLLSSWYFQKLSHKGRTHSFSYGYKRFSVLSAIINSMVLLGGSVFILIETIPRIISPEQPDTHGMILLSILGIIVNGAAVLKTRKGKSMNERVVSLHLLEDVLGWITVLIGSIVMTFYDIPIIDPILSILIAAYILFNVFKNLFASFKIILQGTPSDLDLNSIKERLMSIPAVKNIHDLHTWSMDGDYHVLTVHLVLHKEKDFSQRTQIKQDARALLEKEAIEHATIELELEGECDTSVDRHD</sequence>
<evidence type="ECO:0000256" key="3">
    <source>
        <dbReference type="ARBA" id="ARBA00022448"/>
    </source>
</evidence>
<feature type="domain" description="Cation efflux protein cytoplasmic" evidence="11">
    <location>
        <begin position="211"/>
        <end position="286"/>
    </location>
</feature>
<comment type="subcellular location">
    <subcellularLocation>
        <location evidence="1">Membrane</location>
        <topology evidence="1">Multi-pass membrane protein</topology>
    </subcellularLocation>
</comment>